<protein>
    <submittedName>
        <fullName evidence="1">Uncharacterized protein</fullName>
    </submittedName>
</protein>
<dbReference type="EMBL" id="JAADJT010000024">
    <property type="protein sequence ID" value="NGZ88521.1"/>
    <property type="molecule type" value="Genomic_DNA"/>
</dbReference>
<dbReference type="Proteomes" id="UP000666369">
    <property type="component" value="Unassembled WGS sequence"/>
</dbReference>
<accession>A0ABX0FUY5</accession>
<reference evidence="1 2" key="1">
    <citation type="submission" date="2020-01" db="EMBL/GenBank/DDBJ databases">
        <authorList>
            <person name="Lee S.D."/>
        </authorList>
    </citation>
    <scope>NUCLEOTIDE SEQUENCE [LARGE SCALE GENOMIC DNA]</scope>
    <source>
        <strain evidence="1 2">SAP-35</strain>
    </source>
</reference>
<evidence type="ECO:0000313" key="1">
    <source>
        <dbReference type="EMBL" id="NGZ88521.1"/>
    </source>
</evidence>
<comment type="caution">
    <text evidence="1">The sequence shown here is derived from an EMBL/GenBank/DDBJ whole genome shotgun (WGS) entry which is preliminary data.</text>
</comment>
<keyword evidence="2" id="KW-1185">Reference proteome</keyword>
<reference evidence="2" key="2">
    <citation type="submission" date="2023-07" db="EMBL/GenBank/DDBJ databases">
        <title>Duganella aceri sp. nov., isolated from tree sap.</title>
        <authorList>
            <person name="Kim I.S."/>
        </authorList>
    </citation>
    <scope>NUCLEOTIDE SEQUENCE [LARGE SCALE GENOMIC DNA]</scope>
    <source>
        <strain evidence="2">SAP-35</strain>
    </source>
</reference>
<proteinExistence type="predicted"/>
<organism evidence="1 2">
    <name type="scientific">Duganella aceris</name>
    <dbReference type="NCBI Taxonomy" id="2703883"/>
    <lineage>
        <taxon>Bacteria</taxon>
        <taxon>Pseudomonadati</taxon>
        <taxon>Pseudomonadota</taxon>
        <taxon>Betaproteobacteria</taxon>
        <taxon>Burkholderiales</taxon>
        <taxon>Oxalobacteraceae</taxon>
        <taxon>Telluria group</taxon>
        <taxon>Duganella</taxon>
    </lineage>
</organism>
<name>A0ABX0FUY5_9BURK</name>
<evidence type="ECO:0000313" key="2">
    <source>
        <dbReference type="Proteomes" id="UP000666369"/>
    </source>
</evidence>
<gene>
    <name evidence="1" type="ORF">GW587_30250</name>
</gene>
<dbReference type="RefSeq" id="WP_166108637.1">
    <property type="nucleotide sequence ID" value="NZ_JAADJT010000024.1"/>
</dbReference>
<sequence>MNSLLNLILEAHGGMPRWNQFNQMSARLTRGGMLWPLLGKMGMLDEVDIKINLHQAWAAHTPDGGVADSAVGAGVMPKEMVFARDALSGHQLNPSWSDAQLNYFVGYAMWNYLSMPFLLSRPGFVLTKLTDWQENGQTWHRLSATFPPDIATHSPVQTFYFSADGLLRRHDYEVEVAGGVPAAHYLSGHTTVQGITLPTRHMIYVRNAELGDQPAPLMVSIGLSDIKLA</sequence>